<keyword evidence="2" id="KW-0812">Transmembrane</keyword>
<feature type="domain" description="CHAT" evidence="3">
    <location>
        <begin position="618"/>
        <end position="889"/>
    </location>
</feature>
<evidence type="ECO:0000259" key="3">
    <source>
        <dbReference type="Pfam" id="PF12770"/>
    </source>
</evidence>
<dbReference type="RefSeq" id="WP_084122288.1">
    <property type="nucleotide sequence ID" value="NZ_LT838813.1"/>
</dbReference>
<dbReference type="AlphaFoldDB" id="A0A1W2H9B6"/>
<dbReference type="PANTHER" id="PTHR10098:SF108">
    <property type="entry name" value="TETRATRICOPEPTIDE REPEAT PROTEIN 28"/>
    <property type="match status" value="1"/>
</dbReference>
<reference evidence="5" key="1">
    <citation type="submission" date="2017-04" db="EMBL/GenBank/DDBJ databases">
        <authorList>
            <person name="Varghese N."/>
            <person name="Submissions S."/>
        </authorList>
    </citation>
    <scope>NUCLEOTIDE SEQUENCE [LARGE SCALE GENOMIC DNA]</scope>
    <source>
        <strain evidence="5">DSM 16537</strain>
    </source>
</reference>
<proteinExistence type="predicted"/>
<keyword evidence="2" id="KW-1133">Transmembrane helix</keyword>
<keyword evidence="5" id="KW-1185">Reference proteome</keyword>
<keyword evidence="2" id="KW-0472">Membrane</keyword>
<dbReference type="SMART" id="SM00028">
    <property type="entry name" value="TPR"/>
    <property type="match status" value="4"/>
</dbReference>
<dbReference type="STRING" id="758820.SAMN00777080_4116"/>
<dbReference type="Pfam" id="PF13181">
    <property type="entry name" value="TPR_8"/>
    <property type="match status" value="2"/>
</dbReference>
<evidence type="ECO:0000256" key="1">
    <source>
        <dbReference type="PROSITE-ProRule" id="PRU00339"/>
    </source>
</evidence>
<dbReference type="SUPFAM" id="SSF48452">
    <property type="entry name" value="TPR-like"/>
    <property type="match status" value="2"/>
</dbReference>
<organism evidence="4 5">
    <name type="scientific">Aquiflexum balticum DSM 16537</name>
    <dbReference type="NCBI Taxonomy" id="758820"/>
    <lineage>
        <taxon>Bacteria</taxon>
        <taxon>Pseudomonadati</taxon>
        <taxon>Bacteroidota</taxon>
        <taxon>Cytophagia</taxon>
        <taxon>Cytophagales</taxon>
        <taxon>Cyclobacteriaceae</taxon>
        <taxon>Aquiflexum</taxon>
    </lineage>
</organism>
<protein>
    <submittedName>
        <fullName evidence="4">CHAT domain-containing protein</fullName>
    </submittedName>
</protein>
<sequence length="927" mass="106088">MHLIWLIFFLGIFFQDSSAVSQDVLIKKYEQAIALYESDEPTDYTDSLTLAYLKEIIDNPSSSELETKVLVDIYEKLGSLNLIGGKLQEAIKYYKNALEFRGGSSSQDSIFFGSNLFLGETYYLLSKADSSIIFLEEAERLLAAKESKNESSRLFNSLGVIYFASGNYNQAINYFSKAKNLTIGEESFENLDPYYQYALYSFLNNIGSSLVNLQKADSALLIYKDLLRFGINQDRTNSQIAGIFLEKKLPDSALFYLNKISPEFQNRYDYKNQQAEVYFQKKKYVEAKNILIGFLKSNEALNNGASDFRLGSTHNLLGEITFESGDFEGSAGYFHQAIIQIDGLFDDKSIFSNPLDYTFGFESFSLFKALTGKAKAFAVLANKENNPSYRETAVATYQSAFEIANNVSNYYDNDDARVFFGDFVLESYQEAVGFLVDQYQNSNDREFLEKAFEWAENSKATGLDYSLNERQVKLDSDIPKDLIQIERDLKFSISQIQQKILQESDDKARQELQNLLIDERLELSRLQDRFNDFPQYLSGKMQSRNFNIPYFQKEILNDKTFLTAFFEAKNNLYLFSMDKENLSFFDLGEKKDFKEKIEAYKNSVRNYKVGERYKKGDLGREMFDKLFGPVDKQLLKFEGLLIIPHGNLSDLPFGSLETKSGRFLIESHEITRQFSLKFVEFQKIPNSKNLNKLGFAPFENHNWDNNGLYFSDLPYSSDEVGSIEGIIYVNDFATKSRFLEDADRANVIHLATHAIPDPSVPDQAFIVFYPGDVESRLFTHEIYNLNLDNTSLVYLSACETNTGSLSESEGILGISRAFAFAGCPNIITTLWKAEDKATAYISGRFYHYLKKGETYTSALRLSKLDLLNDPKMSQYHHPAFWAHIILTGNITESEGVHYTSFIWIAIVVLVFSLMILLFKKKKTLFNI</sequence>
<dbReference type="EMBL" id="LT838813">
    <property type="protein sequence ID" value="SMD45465.1"/>
    <property type="molecule type" value="Genomic_DNA"/>
</dbReference>
<accession>A0A1W2H9B6</accession>
<keyword evidence="1" id="KW-0802">TPR repeat</keyword>
<dbReference type="Pfam" id="PF12770">
    <property type="entry name" value="CHAT"/>
    <property type="match status" value="1"/>
</dbReference>
<dbReference type="InterPro" id="IPR019734">
    <property type="entry name" value="TPR_rpt"/>
</dbReference>
<evidence type="ECO:0000313" key="5">
    <source>
        <dbReference type="Proteomes" id="UP000192333"/>
    </source>
</evidence>
<dbReference type="InterPro" id="IPR011990">
    <property type="entry name" value="TPR-like_helical_dom_sf"/>
</dbReference>
<name>A0A1W2H9B6_9BACT</name>
<evidence type="ECO:0000256" key="2">
    <source>
        <dbReference type="SAM" id="Phobius"/>
    </source>
</evidence>
<dbReference type="Proteomes" id="UP000192333">
    <property type="component" value="Chromosome I"/>
</dbReference>
<dbReference type="PROSITE" id="PS50005">
    <property type="entry name" value="TPR"/>
    <property type="match status" value="2"/>
</dbReference>
<dbReference type="InterPro" id="IPR024983">
    <property type="entry name" value="CHAT_dom"/>
</dbReference>
<feature type="transmembrane region" description="Helical" evidence="2">
    <location>
        <begin position="900"/>
        <end position="918"/>
    </location>
</feature>
<feature type="repeat" description="TPR" evidence="1">
    <location>
        <begin position="71"/>
        <end position="104"/>
    </location>
</feature>
<gene>
    <name evidence="4" type="ORF">SAMN00777080_4116</name>
</gene>
<dbReference type="PANTHER" id="PTHR10098">
    <property type="entry name" value="RAPSYN-RELATED"/>
    <property type="match status" value="1"/>
</dbReference>
<dbReference type="OrthoDB" id="9771112at2"/>
<evidence type="ECO:0000313" key="4">
    <source>
        <dbReference type="EMBL" id="SMD45465.1"/>
    </source>
</evidence>
<dbReference type="Gene3D" id="1.25.40.10">
    <property type="entry name" value="Tetratricopeptide repeat domain"/>
    <property type="match status" value="1"/>
</dbReference>
<feature type="repeat" description="TPR" evidence="1">
    <location>
        <begin position="152"/>
        <end position="185"/>
    </location>
</feature>